<dbReference type="RefSeq" id="WP_380962487.1">
    <property type="nucleotide sequence ID" value="NZ_JBHTCO010000001.1"/>
</dbReference>
<accession>A0ABW2PPW8</accession>
<evidence type="ECO:0000313" key="1">
    <source>
        <dbReference type="EMBL" id="MFC7391466.1"/>
    </source>
</evidence>
<name>A0ABW2PPW8_9BACL</name>
<dbReference type="Proteomes" id="UP001596505">
    <property type="component" value="Unassembled WGS sequence"/>
</dbReference>
<gene>
    <name evidence="1" type="ORF">ACFQRG_00380</name>
</gene>
<sequence length="79" mass="9622">MSHQQDYDRNHDREDRVSARSLRKILEESLQMEEEMMRVYLITAERVHDNEELQIRLRNFAEGNAKRSQQLIDELKQIH</sequence>
<protein>
    <recommendedName>
        <fullName evidence="3">Spore coat protein</fullName>
    </recommendedName>
</protein>
<dbReference type="EMBL" id="JBHTCO010000001">
    <property type="protein sequence ID" value="MFC7391466.1"/>
    <property type="molecule type" value="Genomic_DNA"/>
</dbReference>
<proteinExistence type="predicted"/>
<evidence type="ECO:0000313" key="2">
    <source>
        <dbReference type="Proteomes" id="UP001596505"/>
    </source>
</evidence>
<evidence type="ECO:0008006" key="3">
    <source>
        <dbReference type="Google" id="ProtNLM"/>
    </source>
</evidence>
<organism evidence="1 2">
    <name type="scientific">Scopulibacillus cellulosilyticus</name>
    <dbReference type="NCBI Taxonomy" id="2665665"/>
    <lineage>
        <taxon>Bacteria</taxon>
        <taxon>Bacillati</taxon>
        <taxon>Bacillota</taxon>
        <taxon>Bacilli</taxon>
        <taxon>Bacillales</taxon>
        <taxon>Sporolactobacillaceae</taxon>
        <taxon>Scopulibacillus</taxon>
    </lineage>
</organism>
<reference evidence="2" key="1">
    <citation type="journal article" date="2019" name="Int. J. Syst. Evol. Microbiol.">
        <title>The Global Catalogue of Microorganisms (GCM) 10K type strain sequencing project: providing services to taxonomists for standard genome sequencing and annotation.</title>
        <authorList>
            <consortium name="The Broad Institute Genomics Platform"/>
            <consortium name="The Broad Institute Genome Sequencing Center for Infectious Disease"/>
            <person name="Wu L."/>
            <person name="Ma J."/>
        </authorList>
    </citation>
    <scope>NUCLEOTIDE SEQUENCE [LARGE SCALE GENOMIC DNA]</scope>
    <source>
        <strain evidence="2">CGMCC 1.16305</strain>
    </source>
</reference>
<comment type="caution">
    <text evidence="1">The sequence shown here is derived from an EMBL/GenBank/DDBJ whole genome shotgun (WGS) entry which is preliminary data.</text>
</comment>
<keyword evidence="2" id="KW-1185">Reference proteome</keyword>